<sequence>MTAPTLTLDARRAHLRQAMKASGDESLAELRQALAGAREDERQALTKTLPPSRWFRQEGCTRRACLALAGLGSPKQIVDALMPFEPVKVRALKPHAGVLQQAVLEGTRDREAPWLYAFIDTMADHGSGLHAENWAIARELVVSRRLRPDSLAYFNRLVQWLVVRQNDGAPHKPTGAQIADALLADAYLMEHEFLQFFRVEGMGGNYQLTDWNAAGWDDALRLVCERRPGLREELLRESLDALLRDFSAKNCVWYHRVHRLLEPSAEDISRHALRYCAVLATAPSTSVGLAQDMLLRGAKAGRVDADALIAASGAVLLRTEKKLLKAQLAILAALDADESQCQAIAALVAGVRDALPPELRSAADRLGATDAQADAPAAAQAVAGDPVAVPPPRRGPLPTSISAPEPIQDEASFAAGVAAQLEGSGDGAELPRLLAYGAAHPRMAVDAALLQRAQEVFDGVWDANAASPRRHLAAWLLGRAGEAPSLAFRGYRRYVHVRPGDADPEDAEIESNTSTSSTYDVESGEWKQAAVHHYRSGYRFFPTHSPAGLLMAQFRAAPLAAPLVYRPRTWLRAVCELGEGTFGRELEVLGAQPRPLWLTPDEALPDAAAGFAQRALDVSRVAAEFTFRAREAREQDGFEQIVQWTAWLLREHPDTLAAHFHPALYAATAVVNVRGIGALMQALGASRQLPGGPVYSALALGLSAKEAAPRAQAAEAVAALAASGLLDPECLAAELGAHLAEGFAMAGRVAQALADAASIGALPGYRVLQTLAALLPRLEGVNGAARLVELAARLSAVYGTPLALPATLASKAKGASVMAVALRALATGVAGPTDLAHEAAAEAHAIEHEQEHEQELQG</sequence>
<feature type="region of interest" description="Disordered" evidence="1">
    <location>
        <begin position="501"/>
        <end position="522"/>
    </location>
</feature>
<name>A0AAW8D928_9BURK</name>
<gene>
    <name evidence="3" type="ORF">J2W31_005501</name>
</gene>
<organism evidence="3 4">
    <name type="scientific">Variovorax boronicumulans</name>
    <dbReference type="NCBI Taxonomy" id="436515"/>
    <lineage>
        <taxon>Bacteria</taxon>
        <taxon>Pseudomonadati</taxon>
        <taxon>Pseudomonadota</taxon>
        <taxon>Betaproteobacteria</taxon>
        <taxon>Burkholderiales</taxon>
        <taxon>Comamonadaceae</taxon>
        <taxon>Variovorax</taxon>
    </lineage>
</organism>
<dbReference type="RefSeq" id="WP_307686709.1">
    <property type="nucleotide sequence ID" value="NZ_JAUSRD010000017.1"/>
</dbReference>
<comment type="caution">
    <text evidence="3">The sequence shown here is derived from an EMBL/GenBank/DDBJ whole genome shotgun (WGS) entry which is preliminary data.</text>
</comment>
<feature type="domain" description="DUF6493" evidence="2">
    <location>
        <begin position="113"/>
        <end position="322"/>
    </location>
</feature>
<dbReference type="Proteomes" id="UP001242045">
    <property type="component" value="Unassembled WGS sequence"/>
</dbReference>
<evidence type="ECO:0000313" key="4">
    <source>
        <dbReference type="Proteomes" id="UP001242045"/>
    </source>
</evidence>
<dbReference type="Pfam" id="PF20103">
    <property type="entry name" value="DUF6493"/>
    <property type="match status" value="1"/>
</dbReference>
<dbReference type="AlphaFoldDB" id="A0AAW8D928"/>
<evidence type="ECO:0000259" key="2">
    <source>
        <dbReference type="Pfam" id="PF20103"/>
    </source>
</evidence>
<evidence type="ECO:0000256" key="1">
    <source>
        <dbReference type="SAM" id="MobiDB-lite"/>
    </source>
</evidence>
<feature type="compositionally biased region" description="Polar residues" evidence="1">
    <location>
        <begin position="510"/>
        <end position="520"/>
    </location>
</feature>
<reference evidence="3" key="1">
    <citation type="submission" date="2023-07" db="EMBL/GenBank/DDBJ databases">
        <title>Sorghum-associated microbial communities from plants grown in Nebraska, USA.</title>
        <authorList>
            <person name="Schachtman D."/>
        </authorList>
    </citation>
    <scope>NUCLEOTIDE SEQUENCE</scope>
    <source>
        <strain evidence="3">DS3754</strain>
    </source>
</reference>
<accession>A0AAW8D928</accession>
<protein>
    <recommendedName>
        <fullName evidence="2">DUF6493 domain-containing protein</fullName>
    </recommendedName>
</protein>
<evidence type="ECO:0000313" key="3">
    <source>
        <dbReference type="EMBL" id="MDP9896366.1"/>
    </source>
</evidence>
<dbReference type="EMBL" id="JAUSRD010000017">
    <property type="protein sequence ID" value="MDP9896366.1"/>
    <property type="molecule type" value="Genomic_DNA"/>
</dbReference>
<dbReference type="InterPro" id="IPR045472">
    <property type="entry name" value="DUF6493"/>
</dbReference>
<proteinExistence type="predicted"/>
<feature type="region of interest" description="Disordered" evidence="1">
    <location>
        <begin position="383"/>
        <end position="403"/>
    </location>
</feature>